<organism evidence="2 3">
    <name type="scientific">Nocardia flavorosea</name>
    <dbReference type="NCBI Taxonomy" id="53429"/>
    <lineage>
        <taxon>Bacteria</taxon>
        <taxon>Bacillati</taxon>
        <taxon>Actinomycetota</taxon>
        <taxon>Actinomycetes</taxon>
        <taxon>Mycobacteriales</taxon>
        <taxon>Nocardiaceae</taxon>
        <taxon>Nocardia</taxon>
    </lineage>
</organism>
<protein>
    <submittedName>
        <fullName evidence="2">ABC transporter permease</fullName>
    </submittedName>
</protein>
<keyword evidence="1" id="KW-0812">Transmembrane</keyword>
<evidence type="ECO:0000256" key="1">
    <source>
        <dbReference type="SAM" id="Phobius"/>
    </source>
</evidence>
<comment type="caution">
    <text evidence="2">The sequence shown here is derived from an EMBL/GenBank/DDBJ whole genome shotgun (WGS) entry which is preliminary data.</text>
</comment>
<dbReference type="PANTHER" id="PTHR30188:SF13">
    <property type="entry name" value="CONSERVED HYPOTHETICAL INTEGRAL MEMBRANE PROTEIN YRBE3B"/>
    <property type="match status" value="1"/>
</dbReference>
<sequence length="285" mass="29798">MSASVIIQSRFPRAVRRVRRFSNSFDDLGKQAVFYGRAVGSMPRALVHYRTETVRLIAEISMGTGALAVIGGTVVIVGFLTLFSGATIAVQGYSSLGNIGVEALTGFFAAFLNVRIAAPVISGIGLAATIGAGSTAQLGAMRVAEEIDALESMAIRPMPYLVGTRVLAGMIAIVPLYSLAVIASFMASRFATVVIYGQSAGVYDHYFSTFLIPSDILWSFVQAIVMALAVMMIHTYYGFTASGGPVGVGIAVGNAVRTSLIAVVSVTLLISLALYGTSGNFNLSG</sequence>
<feature type="transmembrane region" description="Helical" evidence="1">
    <location>
        <begin position="216"/>
        <end position="239"/>
    </location>
</feature>
<dbReference type="RefSeq" id="WP_062972322.1">
    <property type="nucleotide sequence ID" value="NZ_JAAXOT010000003.1"/>
</dbReference>
<keyword evidence="1" id="KW-0472">Membrane</keyword>
<dbReference type="GO" id="GO:0005548">
    <property type="term" value="F:phospholipid transporter activity"/>
    <property type="evidence" value="ECO:0007669"/>
    <property type="project" value="TreeGrafter"/>
</dbReference>
<evidence type="ECO:0000313" key="3">
    <source>
        <dbReference type="Proteomes" id="UP000570678"/>
    </source>
</evidence>
<dbReference type="Proteomes" id="UP000570678">
    <property type="component" value="Unassembled WGS sequence"/>
</dbReference>
<reference evidence="2 3" key="1">
    <citation type="submission" date="2020-04" db="EMBL/GenBank/DDBJ databases">
        <title>MicrobeNet Type strains.</title>
        <authorList>
            <person name="Nicholson A.C."/>
        </authorList>
    </citation>
    <scope>NUCLEOTIDE SEQUENCE [LARGE SCALE GENOMIC DNA]</scope>
    <source>
        <strain evidence="2 3">JCM 3332</strain>
    </source>
</reference>
<dbReference type="EMBL" id="JAAXOT010000003">
    <property type="protein sequence ID" value="NKY55861.1"/>
    <property type="molecule type" value="Genomic_DNA"/>
</dbReference>
<accession>A0A846YDF6</accession>
<name>A0A846YDF6_9NOCA</name>
<keyword evidence="1" id="KW-1133">Transmembrane helix</keyword>
<evidence type="ECO:0000313" key="2">
    <source>
        <dbReference type="EMBL" id="NKY55861.1"/>
    </source>
</evidence>
<feature type="transmembrane region" description="Helical" evidence="1">
    <location>
        <begin position="65"/>
        <end position="90"/>
    </location>
</feature>
<keyword evidence="3" id="KW-1185">Reference proteome</keyword>
<dbReference type="InterPro" id="IPR030802">
    <property type="entry name" value="Permease_MalE"/>
</dbReference>
<dbReference type="PANTHER" id="PTHR30188">
    <property type="entry name" value="ABC TRANSPORTER PERMEASE PROTEIN-RELATED"/>
    <property type="match status" value="1"/>
</dbReference>
<feature type="transmembrane region" description="Helical" evidence="1">
    <location>
        <begin position="110"/>
        <end position="132"/>
    </location>
</feature>
<gene>
    <name evidence="2" type="ORF">HGA15_06745</name>
</gene>
<dbReference type="Pfam" id="PF02405">
    <property type="entry name" value="MlaE"/>
    <property type="match status" value="1"/>
</dbReference>
<feature type="transmembrane region" description="Helical" evidence="1">
    <location>
        <begin position="260"/>
        <end position="278"/>
    </location>
</feature>
<dbReference type="AlphaFoldDB" id="A0A846YDF6"/>
<proteinExistence type="predicted"/>
<dbReference type="GO" id="GO:0043190">
    <property type="term" value="C:ATP-binding cassette (ABC) transporter complex"/>
    <property type="evidence" value="ECO:0007669"/>
    <property type="project" value="InterPro"/>
</dbReference>
<feature type="transmembrane region" description="Helical" evidence="1">
    <location>
        <begin position="166"/>
        <end position="196"/>
    </location>
</feature>